<gene>
    <name evidence="2" type="ORF">TRUGW13939_09718</name>
</gene>
<accession>A0A7H8R8X3</accession>
<keyword evidence="3" id="KW-1185">Reference proteome</keyword>
<dbReference type="Pfam" id="PF23155">
    <property type="entry name" value="DUF7053"/>
    <property type="match status" value="1"/>
</dbReference>
<dbReference type="GeneID" id="55997201"/>
<dbReference type="PANTHER" id="PTHR38117">
    <property type="entry name" value="NACHT AND WD40 DOMAIN PROTEIN"/>
    <property type="match status" value="1"/>
</dbReference>
<dbReference type="Proteomes" id="UP000509510">
    <property type="component" value="Chromosome V"/>
</dbReference>
<dbReference type="EMBL" id="CP055902">
    <property type="protein sequence ID" value="QKX62557.1"/>
    <property type="molecule type" value="Genomic_DNA"/>
</dbReference>
<evidence type="ECO:0000313" key="2">
    <source>
        <dbReference type="EMBL" id="QKX62557.1"/>
    </source>
</evidence>
<dbReference type="AlphaFoldDB" id="A0A7H8R8X3"/>
<dbReference type="OrthoDB" id="5078320at2759"/>
<sequence length="240" mass="27798">MRRYIFTQITPLPWYIDRQTVVECLHNHPEMIRLNPLVIDHERCDPVRAVPADEYHCVWFRITDKIRYLPWLSRNVSYKACFYDLPSGLQTHVYAPSNLDIREKWSVGGNMPNEPRQIVELGLTDAPRNGLYLREDVNMGCKSFVVPFVQKKLKDAHKALVERLLIRADILRGSSEMQTPSNEQFRDNSPISLDDDTCLSPGTIICSSGHYEANRNAGRQDPVEIPLPLRRRYELVPELP</sequence>
<evidence type="ECO:0000259" key="1">
    <source>
        <dbReference type="Pfam" id="PF23155"/>
    </source>
</evidence>
<evidence type="ECO:0000313" key="3">
    <source>
        <dbReference type="Proteomes" id="UP000509510"/>
    </source>
</evidence>
<name>A0A7H8R8X3_TALRU</name>
<reference evidence="3" key="1">
    <citation type="submission" date="2020-06" db="EMBL/GenBank/DDBJ databases">
        <title>A chromosome-scale genome assembly of Talaromyces rugulosus W13939.</title>
        <authorList>
            <person name="Wang B."/>
            <person name="Guo L."/>
            <person name="Ye K."/>
            <person name="Wang L."/>
        </authorList>
    </citation>
    <scope>NUCLEOTIDE SEQUENCE [LARGE SCALE GENOMIC DNA]</scope>
    <source>
        <strain evidence="3">W13939</strain>
    </source>
</reference>
<dbReference type="InterPro" id="IPR055481">
    <property type="entry name" value="DUF7053"/>
</dbReference>
<dbReference type="RefSeq" id="XP_035348731.1">
    <property type="nucleotide sequence ID" value="XM_035492838.1"/>
</dbReference>
<protein>
    <recommendedName>
        <fullName evidence="1">DUF7053 domain-containing protein</fullName>
    </recommendedName>
</protein>
<dbReference type="PANTHER" id="PTHR38117:SF2">
    <property type="entry name" value="NACHT AND WD40 DOMAIN PROTEIN"/>
    <property type="match status" value="1"/>
</dbReference>
<proteinExistence type="predicted"/>
<dbReference type="KEGG" id="trg:TRUGW13939_09718"/>
<organism evidence="2 3">
    <name type="scientific">Talaromyces rugulosus</name>
    <name type="common">Penicillium rugulosum</name>
    <dbReference type="NCBI Taxonomy" id="121627"/>
    <lineage>
        <taxon>Eukaryota</taxon>
        <taxon>Fungi</taxon>
        <taxon>Dikarya</taxon>
        <taxon>Ascomycota</taxon>
        <taxon>Pezizomycotina</taxon>
        <taxon>Eurotiomycetes</taxon>
        <taxon>Eurotiomycetidae</taxon>
        <taxon>Eurotiales</taxon>
        <taxon>Trichocomaceae</taxon>
        <taxon>Talaromyces</taxon>
        <taxon>Talaromyces sect. Islandici</taxon>
    </lineage>
</organism>
<feature type="domain" description="DUF7053" evidence="1">
    <location>
        <begin position="2"/>
        <end position="168"/>
    </location>
</feature>